<protein>
    <submittedName>
        <fullName evidence="1">Uncharacterized protein</fullName>
    </submittedName>
</protein>
<reference evidence="1" key="1">
    <citation type="journal article" date="2014" name="Front. Microbiol.">
        <title>High frequency of phylogenetically diverse reductive dehalogenase-homologous genes in deep subseafloor sedimentary metagenomes.</title>
        <authorList>
            <person name="Kawai M."/>
            <person name="Futagami T."/>
            <person name="Toyoda A."/>
            <person name="Takaki Y."/>
            <person name="Nishi S."/>
            <person name="Hori S."/>
            <person name="Arai W."/>
            <person name="Tsubouchi T."/>
            <person name="Morono Y."/>
            <person name="Uchiyama I."/>
            <person name="Ito T."/>
            <person name="Fujiyama A."/>
            <person name="Inagaki F."/>
            <person name="Takami H."/>
        </authorList>
    </citation>
    <scope>NUCLEOTIDE SEQUENCE</scope>
    <source>
        <strain evidence="1">Expedition CK06-06</strain>
    </source>
</reference>
<gene>
    <name evidence="1" type="ORF">S01H4_23802</name>
</gene>
<sequence>EASVLIKSCKVKEALTQVQIAQSALKEMYVKKETPLVKHLLAGVGYIQSFLFSTKDSQNAADHMSRIGGMLEVIVITMRG</sequence>
<organism evidence="1">
    <name type="scientific">marine sediment metagenome</name>
    <dbReference type="NCBI Taxonomy" id="412755"/>
    <lineage>
        <taxon>unclassified sequences</taxon>
        <taxon>metagenomes</taxon>
        <taxon>ecological metagenomes</taxon>
    </lineage>
</organism>
<comment type="caution">
    <text evidence="1">The sequence shown here is derived from an EMBL/GenBank/DDBJ whole genome shotgun (WGS) entry which is preliminary data.</text>
</comment>
<evidence type="ECO:0000313" key="1">
    <source>
        <dbReference type="EMBL" id="GAG80638.1"/>
    </source>
</evidence>
<dbReference type="EMBL" id="BART01011091">
    <property type="protein sequence ID" value="GAG80638.1"/>
    <property type="molecule type" value="Genomic_DNA"/>
</dbReference>
<accession>X1B918</accession>
<name>X1B918_9ZZZZ</name>
<feature type="non-terminal residue" evidence="1">
    <location>
        <position position="1"/>
    </location>
</feature>
<proteinExistence type="predicted"/>
<dbReference type="AlphaFoldDB" id="X1B918"/>